<dbReference type="PANTHER" id="PTHR11533:SF299">
    <property type="entry name" value="AMINOPEPTIDASE"/>
    <property type="match status" value="1"/>
</dbReference>
<dbReference type="GO" id="GO:0043171">
    <property type="term" value="P:peptide catabolic process"/>
    <property type="evidence" value="ECO:0007669"/>
    <property type="project" value="TreeGrafter"/>
</dbReference>
<feature type="domain" description="ERAP1-like C-terminal" evidence="2">
    <location>
        <begin position="89"/>
        <end position="139"/>
    </location>
</feature>
<dbReference type="GO" id="GO:0005615">
    <property type="term" value="C:extracellular space"/>
    <property type="evidence" value="ECO:0007669"/>
    <property type="project" value="TreeGrafter"/>
</dbReference>
<sequence>MDADSSYDDLPPPSHLSPLLFYVINHQPTFTKLNQTSSNYFTISLSRFNTLKTTVSNLVVKQQIAVTLLMAPSQPSPTMEFEVGKDVKWVKFNVGQRGFFRVSYDAAGWAGLISLLRNNHTALSSADRANLVDDIFTLVK</sequence>
<dbReference type="GO" id="GO:0008270">
    <property type="term" value="F:zinc ion binding"/>
    <property type="evidence" value="ECO:0007669"/>
    <property type="project" value="TreeGrafter"/>
</dbReference>
<dbReference type="Pfam" id="PF11838">
    <property type="entry name" value="ERAP1_C"/>
    <property type="match status" value="1"/>
</dbReference>
<dbReference type="GO" id="GO:0006508">
    <property type="term" value="P:proteolysis"/>
    <property type="evidence" value="ECO:0007669"/>
    <property type="project" value="TreeGrafter"/>
</dbReference>
<protein>
    <submittedName>
        <fullName evidence="3">Endoplasmic reticulum aminopeptidase 1</fullName>
    </submittedName>
</protein>
<dbReference type="PANTHER" id="PTHR11533">
    <property type="entry name" value="PROTEASE M1 ZINC METALLOPROTEASE"/>
    <property type="match status" value="1"/>
</dbReference>
<dbReference type="Proteomes" id="UP000324222">
    <property type="component" value="Unassembled WGS sequence"/>
</dbReference>
<evidence type="ECO:0000313" key="3">
    <source>
        <dbReference type="EMBL" id="MPC40807.1"/>
    </source>
</evidence>
<dbReference type="Gene3D" id="1.10.3480.20">
    <property type="match status" value="1"/>
</dbReference>
<accession>A0A5B7F5K1</accession>
<proteinExistence type="inferred from homology"/>
<keyword evidence="3" id="KW-0378">Hydrolase</keyword>
<dbReference type="GO" id="GO:0070006">
    <property type="term" value="F:metalloaminopeptidase activity"/>
    <property type="evidence" value="ECO:0007669"/>
    <property type="project" value="TreeGrafter"/>
</dbReference>
<dbReference type="Gene3D" id="2.60.40.1910">
    <property type="match status" value="1"/>
</dbReference>
<dbReference type="InterPro" id="IPR050344">
    <property type="entry name" value="Peptidase_M1_aminopeptidases"/>
</dbReference>
<comment type="caution">
    <text evidence="3">The sequence shown here is derived from an EMBL/GenBank/DDBJ whole genome shotgun (WGS) entry which is preliminary data.</text>
</comment>
<dbReference type="AlphaFoldDB" id="A0A5B7F5K1"/>
<comment type="similarity">
    <text evidence="1">Belongs to the peptidase M1 family.</text>
</comment>
<dbReference type="InterPro" id="IPR024571">
    <property type="entry name" value="ERAP1-like_C_dom"/>
</dbReference>
<keyword evidence="3" id="KW-0645">Protease</keyword>
<evidence type="ECO:0000313" key="4">
    <source>
        <dbReference type="Proteomes" id="UP000324222"/>
    </source>
</evidence>
<keyword evidence="4" id="KW-1185">Reference proteome</keyword>
<dbReference type="GO" id="GO:0005737">
    <property type="term" value="C:cytoplasm"/>
    <property type="evidence" value="ECO:0007669"/>
    <property type="project" value="TreeGrafter"/>
</dbReference>
<dbReference type="EMBL" id="VSRR010004822">
    <property type="protein sequence ID" value="MPC40807.1"/>
    <property type="molecule type" value="Genomic_DNA"/>
</dbReference>
<reference evidence="3 4" key="1">
    <citation type="submission" date="2019-05" db="EMBL/GenBank/DDBJ databases">
        <title>Another draft genome of Portunus trituberculatus and its Hox gene families provides insights of decapod evolution.</title>
        <authorList>
            <person name="Jeong J.-H."/>
            <person name="Song I."/>
            <person name="Kim S."/>
            <person name="Choi T."/>
            <person name="Kim D."/>
            <person name="Ryu S."/>
            <person name="Kim W."/>
        </authorList>
    </citation>
    <scope>NUCLEOTIDE SEQUENCE [LARGE SCALE GENOMIC DNA]</scope>
    <source>
        <tissue evidence="3">Muscle</tissue>
    </source>
</reference>
<organism evidence="3 4">
    <name type="scientific">Portunus trituberculatus</name>
    <name type="common">Swimming crab</name>
    <name type="synonym">Neptunus trituberculatus</name>
    <dbReference type="NCBI Taxonomy" id="210409"/>
    <lineage>
        <taxon>Eukaryota</taxon>
        <taxon>Metazoa</taxon>
        <taxon>Ecdysozoa</taxon>
        <taxon>Arthropoda</taxon>
        <taxon>Crustacea</taxon>
        <taxon>Multicrustacea</taxon>
        <taxon>Malacostraca</taxon>
        <taxon>Eumalacostraca</taxon>
        <taxon>Eucarida</taxon>
        <taxon>Decapoda</taxon>
        <taxon>Pleocyemata</taxon>
        <taxon>Brachyura</taxon>
        <taxon>Eubrachyura</taxon>
        <taxon>Portunoidea</taxon>
        <taxon>Portunidae</taxon>
        <taxon>Portuninae</taxon>
        <taxon>Portunus</taxon>
    </lineage>
</organism>
<name>A0A5B7F5K1_PORTR</name>
<gene>
    <name evidence="3" type="primary">ERAP1</name>
    <name evidence="3" type="ORF">E2C01_034376</name>
</gene>
<evidence type="ECO:0000256" key="1">
    <source>
        <dbReference type="ARBA" id="ARBA00010136"/>
    </source>
</evidence>
<dbReference type="GO" id="GO:0042277">
    <property type="term" value="F:peptide binding"/>
    <property type="evidence" value="ECO:0007669"/>
    <property type="project" value="TreeGrafter"/>
</dbReference>
<keyword evidence="3" id="KW-0031">Aminopeptidase</keyword>
<dbReference type="GO" id="GO:0016020">
    <property type="term" value="C:membrane"/>
    <property type="evidence" value="ECO:0007669"/>
    <property type="project" value="TreeGrafter"/>
</dbReference>
<dbReference type="OrthoDB" id="6750768at2759"/>
<evidence type="ECO:0000259" key="2">
    <source>
        <dbReference type="Pfam" id="PF11838"/>
    </source>
</evidence>